<dbReference type="PROSITE" id="PS50110">
    <property type="entry name" value="RESPONSE_REGULATORY"/>
    <property type="match status" value="1"/>
</dbReference>
<dbReference type="GO" id="GO:0000160">
    <property type="term" value="P:phosphorelay signal transduction system"/>
    <property type="evidence" value="ECO:0007669"/>
    <property type="project" value="InterPro"/>
</dbReference>
<dbReference type="Pfam" id="PF00072">
    <property type="entry name" value="Response_reg"/>
    <property type="match status" value="1"/>
</dbReference>
<evidence type="ECO:0000313" key="4">
    <source>
        <dbReference type="EMBL" id="KAB0664000.1"/>
    </source>
</evidence>
<gene>
    <name evidence="4" type="ORF">F6V25_14395</name>
</gene>
<dbReference type="SUPFAM" id="SSF52172">
    <property type="entry name" value="CheY-like"/>
    <property type="match status" value="1"/>
</dbReference>
<organism evidence="4 5">
    <name type="scientific">Oryzomonas japonica</name>
    <dbReference type="NCBI Taxonomy" id="2603858"/>
    <lineage>
        <taxon>Bacteria</taxon>
        <taxon>Pseudomonadati</taxon>
        <taxon>Thermodesulfobacteriota</taxon>
        <taxon>Desulfuromonadia</taxon>
        <taxon>Geobacterales</taxon>
        <taxon>Geobacteraceae</taxon>
        <taxon>Oryzomonas</taxon>
    </lineage>
</organism>
<dbReference type="Gene3D" id="3.40.50.2300">
    <property type="match status" value="1"/>
</dbReference>
<evidence type="ECO:0000313" key="5">
    <source>
        <dbReference type="Proteomes" id="UP000420562"/>
    </source>
</evidence>
<dbReference type="RefSeq" id="WP_151129320.1">
    <property type="nucleotide sequence ID" value="NZ_VZQZ01000010.1"/>
</dbReference>
<comment type="caution">
    <text evidence="4">The sequence shown here is derived from an EMBL/GenBank/DDBJ whole genome shotgun (WGS) entry which is preliminary data.</text>
</comment>
<dbReference type="SMART" id="SM00448">
    <property type="entry name" value="REC"/>
    <property type="match status" value="1"/>
</dbReference>
<keyword evidence="1 2" id="KW-0597">Phosphoprotein</keyword>
<accession>A0A7J4ZND4</accession>
<feature type="modified residue" description="4-aspartylphosphate" evidence="2">
    <location>
        <position position="56"/>
    </location>
</feature>
<dbReference type="AlphaFoldDB" id="A0A7J4ZND4"/>
<dbReference type="PANTHER" id="PTHR44591:SF3">
    <property type="entry name" value="RESPONSE REGULATORY DOMAIN-CONTAINING PROTEIN"/>
    <property type="match status" value="1"/>
</dbReference>
<sequence length="123" mass="13382">MPEKTILIVDDEEMIRDVSAAMLEELGFATLAAANGPEAVRIFRDQGDGIAGVLLDMSMPIMDGIAVFKELRRIRPDVKVILASGYSEREVAESFGEVGVDGFVQKPFNLESLSAAVRRVVGR</sequence>
<proteinExistence type="predicted"/>
<feature type="domain" description="Response regulatory" evidence="3">
    <location>
        <begin position="5"/>
        <end position="121"/>
    </location>
</feature>
<keyword evidence="5" id="KW-1185">Reference proteome</keyword>
<protein>
    <submittedName>
        <fullName evidence="4">Response regulator</fullName>
    </submittedName>
</protein>
<dbReference type="EMBL" id="VZQZ01000010">
    <property type="protein sequence ID" value="KAB0664000.1"/>
    <property type="molecule type" value="Genomic_DNA"/>
</dbReference>
<dbReference type="InterPro" id="IPR011006">
    <property type="entry name" value="CheY-like_superfamily"/>
</dbReference>
<evidence type="ECO:0000256" key="2">
    <source>
        <dbReference type="PROSITE-ProRule" id="PRU00169"/>
    </source>
</evidence>
<dbReference type="PANTHER" id="PTHR44591">
    <property type="entry name" value="STRESS RESPONSE REGULATOR PROTEIN 1"/>
    <property type="match status" value="1"/>
</dbReference>
<dbReference type="Proteomes" id="UP000420562">
    <property type="component" value="Unassembled WGS sequence"/>
</dbReference>
<evidence type="ECO:0000259" key="3">
    <source>
        <dbReference type="PROSITE" id="PS50110"/>
    </source>
</evidence>
<evidence type="ECO:0000256" key="1">
    <source>
        <dbReference type="ARBA" id="ARBA00022553"/>
    </source>
</evidence>
<reference evidence="4 5" key="1">
    <citation type="submission" date="2019-09" db="EMBL/GenBank/DDBJ databases">
        <title>Geobacter sp. Red96, a novel strain isolated from paddy soil.</title>
        <authorList>
            <person name="Xu Z."/>
            <person name="Masuda Y."/>
            <person name="Itoh H."/>
            <person name="Senoo K."/>
        </authorList>
    </citation>
    <scope>NUCLEOTIDE SEQUENCE [LARGE SCALE GENOMIC DNA]</scope>
    <source>
        <strain evidence="4 5">Red96</strain>
    </source>
</reference>
<name>A0A7J4ZND4_9BACT</name>
<dbReference type="InterPro" id="IPR001789">
    <property type="entry name" value="Sig_transdc_resp-reg_receiver"/>
</dbReference>
<dbReference type="InterPro" id="IPR050595">
    <property type="entry name" value="Bact_response_regulator"/>
</dbReference>